<dbReference type="RefSeq" id="WP_254292756.1">
    <property type="nucleotide sequence ID" value="NZ_JAMLDX010000006.1"/>
</dbReference>
<keyword evidence="1" id="KW-1133">Transmembrane helix</keyword>
<evidence type="ECO:0000313" key="3">
    <source>
        <dbReference type="Proteomes" id="UP001139451"/>
    </source>
</evidence>
<proteinExistence type="predicted"/>
<evidence type="ECO:0000313" key="2">
    <source>
        <dbReference type="EMBL" id="MCP3730622.1"/>
    </source>
</evidence>
<dbReference type="Proteomes" id="UP001139451">
    <property type="component" value="Unassembled WGS sequence"/>
</dbReference>
<keyword evidence="3" id="KW-1185">Reference proteome</keyword>
<keyword evidence="1" id="KW-0812">Transmembrane</keyword>
<evidence type="ECO:0000256" key="1">
    <source>
        <dbReference type="SAM" id="Phobius"/>
    </source>
</evidence>
<feature type="transmembrane region" description="Helical" evidence="1">
    <location>
        <begin position="29"/>
        <end position="62"/>
    </location>
</feature>
<gene>
    <name evidence="2" type="ORF">M9978_09300</name>
</gene>
<organism evidence="2 3">
    <name type="scientific">Sphingomonas tagetis</name>
    <dbReference type="NCBI Taxonomy" id="2949092"/>
    <lineage>
        <taxon>Bacteria</taxon>
        <taxon>Pseudomonadati</taxon>
        <taxon>Pseudomonadota</taxon>
        <taxon>Alphaproteobacteria</taxon>
        <taxon>Sphingomonadales</taxon>
        <taxon>Sphingomonadaceae</taxon>
        <taxon>Sphingomonas</taxon>
    </lineage>
</organism>
<accession>A0A9X2HII9</accession>
<keyword evidence="1" id="KW-0472">Membrane</keyword>
<reference evidence="2" key="1">
    <citation type="submission" date="2022-05" db="EMBL/GenBank/DDBJ databases">
        <title>Sphingomonas sp. strain MG17 Genome sequencing and assembly.</title>
        <authorList>
            <person name="Kim I."/>
        </authorList>
    </citation>
    <scope>NUCLEOTIDE SEQUENCE</scope>
    <source>
        <strain evidence="2">MG17</strain>
    </source>
</reference>
<name>A0A9X2HII9_9SPHN</name>
<dbReference type="EMBL" id="JAMLDX010000006">
    <property type="protein sequence ID" value="MCP3730622.1"/>
    <property type="molecule type" value="Genomic_DNA"/>
</dbReference>
<comment type="caution">
    <text evidence="2">The sequence shown here is derived from an EMBL/GenBank/DDBJ whole genome shotgun (WGS) entry which is preliminary data.</text>
</comment>
<dbReference type="AlphaFoldDB" id="A0A9X2HII9"/>
<sequence>MWWIVYGAAGVALLSSFKGDKSAIWDGSTIGMSIGLVVAALNGFELSMVAKCAAIGALYGLASQMRAMIEDRHTQGA</sequence>
<protein>
    <submittedName>
        <fullName evidence="2">Uncharacterized protein</fullName>
    </submittedName>
</protein>